<dbReference type="EMBL" id="FNBG01000010">
    <property type="protein sequence ID" value="SDF41690.1"/>
    <property type="molecule type" value="Genomic_DNA"/>
</dbReference>
<dbReference type="STRING" id="670482.SAMN04488542_110111"/>
<dbReference type="RefSeq" id="WP_425432138.1">
    <property type="nucleotide sequence ID" value="NZ_FNBG01000010.1"/>
</dbReference>
<organism evidence="1 2">
    <name type="scientific">Fontibacillus panacisegetis</name>
    <dbReference type="NCBI Taxonomy" id="670482"/>
    <lineage>
        <taxon>Bacteria</taxon>
        <taxon>Bacillati</taxon>
        <taxon>Bacillota</taxon>
        <taxon>Bacilli</taxon>
        <taxon>Bacillales</taxon>
        <taxon>Paenibacillaceae</taxon>
        <taxon>Fontibacillus</taxon>
    </lineage>
</organism>
<gene>
    <name evidence="1" type="ORF">SAMN04488542_110111</name>
</gene>
<dbReference type="Proteomes" id="UP000198972">
    <property type="component" value="Unassembled WGS sequence"/>
</dbReference>
<reference evidence="1 2" key="1">
    <citation type="submission" date="2016-10" db="EMBL/GenBank/DDBJ databases">
        <authorList>
            <person name="de Groot N.N."/>
        </authorList>
    </citation>
    <scope>NUCLEOTIDE SEQUENCE [LARGE SCALE GENOMIC DNA]</scope>
    <source>
        <strain evidence="1 2">DSM 28129</strain>
    </source>
</reference>
<proteinExistence type="predicted"/>
<sequence length="40" mass="4535">MTCCTAKYRLLIQRLILKEQSSLIASIHVLGLQKYARSLA</sequence>
<protein>
    <submittedName>
        <fullName evidence="1">Uncharacterized protein</fullName>
    </submittedName>
</protein>
<evidence type="ECO:0000313" key="1">
    <source>
        <dbReference type="EMBL" id="SDF41690.1"/>
    </source>
</evidence>
<evidence type="ECO:0000313" key="2">
    <source>
        <dbReference type="Proteomes" id="UP000198972"/>
    </source>
</evidence>
<keyword evidence="2" id="KW-1185">Reference proteome</keyword>
<accession>A0A1G7KXS4</accession>
<name>A0A1G7KXS4_9BACL</name>
<dbReference type="AlphaFoldDB" id="A0A1G7KXS4"/>